<dbReference type="AlphaFoldDB" id="A0A0G1X906"/>
<evidence type="ECO:0000256" key="4">
    <source>
        <dbReference type="ARBA" id="ARBA00035258"/>
    </source>
</evidence>
<dbReference type="GO" id="GO:1990904">
    <property type="term" value="C:ribonucleoprotein complex"/>
    <property type="evidence" value="ECO:0007669"/>
    <property type="project" value="UniProtKB-KW"/>
</dbReference>
<dbReference type="PROSITE" id="PS00053">
    <property type="entry name" value="RIBOSOMAL_S8"/>
    <property type="match status" value="1"/>
</dbReference>
<dbReference type="InterPro" id="IPR000630">
    <property type="entry name" value="Ribosomal_uS8"/>
</dbReference>
<evidence type="ECO:0000256" key="5">
    <source>
        <dbReference type="ARBA" id="ARBA00035525"/>
    </source>
</evidence>
<dbReference type="GO" id="GO:0005737">
    <property type="term" value="C:cytoplasm"/>
    <property type="evidence" value="ECO:0007669"/>
    <property type="project" value="UniProtKB-ARBA"/>
</dbReference>
<evidence type="ECO:0000256" key="3">
    <source>
        <dbReference type="ARBA" id="ARBA00023274"/>
    </source>
</evidence>
<evidence type="ECO:0000256" key="2">
    <source>
        <dbReference type="ARBA" id="ARBA00022980"/>
    </source>
</evidence>
<dbReference type="Proteomes" id="UP000034956">
    <property type="component" value="Unassembled WGS sequence"/>
</dbReference>
<dbReference type="GO" id="GO:0006412">
    <property type="term" value="P:translation"/>
    <property type="evidence" value="ECO:0007669"/>
    <property type="project" value="InterPro"/>
</dbReference>
<proteinExistence type="inferred from homology"/>
<reference evidence="7 8" key="1">
    <citation type="journal article" date="2015" name="Nature">
        <title>rRNA introns, odd ribosomes, and small enigmatic genomes across a large radiation of phyla.</title>
        <authorList>
            <person name="Brown C.T."/>
            <person name="Hug L.A."/>
            <person name="Thomas B.C."/>
            <person name="Sharon I."/>
            <person name="Castelle C.J."/>
            <person name="Singh A."/>
            <person name="Wilkins M.J."/>
            <person name="Williams K.H."/>
            <person name="Banfield J.F."/>
        </authorList>
    </citation>
    <scope>NUCLEOTIDE SEQUENCE [LARGE SCALE GENOMIC DNA]</scope>
</reference>
<dbReference type="SUPFAM" id="SSF56047">
    <property type="entry name" value="Ribosomal protein S8"/>
    <property type="match status" value="1"/>
</dbReference>
<evidence type="ECO:0000313" key="7">
    <source>
        <dbReference type="EMBL" id="KKU90850.1"/>
    </source>
</evidence>
<protein>
    <recommendedName>
        <fullName evidence="4">Small ribosomal subunit protein uS8</fullName>
    </recommendedName>
    <alternativeName>
        <fullName evidence="5">30S ribosomal protein S8</fullName>
    </alternativeName>
</protein>
<evidence type="ECO:0000313" key="8">
    <source>
        <dbReference type="Proteomes" id="UP000034956"/>
    </source>
</evidence>
<accession>A0A0G1X906</accession>
<dbReference type="FunFam" id="3.30.1490.10:FF:000001">
    <property type="entry name" value="30S ribosomal protein S8"/>
    <property type="match status" value="1"/>
</dbReference>
<sequence length="123" mass="13818">MYIDLMIKIKNAQAARKESLKVRFTKLDMALVELLTKMGFVKKSEVKGRMPKRVIEIDLNPERPIQGLKLLSRPSRRLYASYKNFKGVKGGHGSLVVSTSKGLLTGGDAKKKQVGGQLLFEIW</sequence>
<keyword evidence="2 6" id="KW-0689">Ribosomal protein</keyword>
<dbReference type="Gene3D" id="3.30.1370.30">
    <property type="match status" value="1"/>
</dbReference>
<dbReference type="GO" id="GO:0005840">
    <property type="term" value="C:ribosome"/>
    <property type="evidence" value="ECO:0007669"/>
    <property type="project" value="UniProtKB-KW"/>
</dbReference>
<evidence type="ECO:0000256" key="6">
    <source>
        <dbReference type="RuleBase" id="RU003660"/>
    </source>
</evidence>
<dbReference type="EMBL" id="LCPF01000006">
    <property type="protein sequence ID" value="KKU90850.1"/>
    <property type="molecule type" value="Genomic_DNA"/>
</dbReference>
<name>A0A0G1X906_9BACT</name>
<evidence type="ECO:0000256" key="1">
    <source>
        <dbReference type="ARBA" id="ARBA00006471"/>
    </source>
</evidence>
<dbReference type="InterPro" id="IPR047863">
    <property type="entry name" value="Ribosomal_uS8_CS"/>
</dbReference>
<keyword evidence="3 6" id="KW-0687">Ribonucleoprotein</keyword>
<organism evidence="7 8">
    <name type="scientific">Candidatus Jorgensenbacteria bacterium GW2011_GWA1_48_11</name>
    <dbReference type="NCBI Taxonomy" id="1618660"/>
    <lineage>
        <taxon>Bacteria</taxon>
        <taxon>Candidatus Joergenseniibacteriota</taxon>
    </lineage>
</organism>
<dbReference type="Gene3D" id="3.30.1490.10">
    <property type="match status" value="1"/>
</dbReference>
<comment type="caution">
    <text evidence="7">The sequence shown here is derived from an EMBL/GenBank/DDBJ whole genome shotgun (WGS) entry which is preliminary data.</text>
</comment>
<gene>
    <name evidence="7" type="ORF">UY23_C0006G0059</name>
</gene>
<dbReference type="InterPro" id="IPR035987">
    <property type="entry name" value="Ribosomal_uS8_sf"/>
</dbReference>
<dbReference type="GO" id="GO:0003735">
    <property type="term" value="F:structural constituent of ribosome"/>
    <property type="evidence" value="ECO:0007669"/>
    <property type="project" value="InterPro"/>
</dbReference>
<dbReference type="Pfam" id="PF00410">
    <property type="entry name" value="Ribosomal_S8"/>
    <property type="match status" value="1"/>
</dbReference>
<comment type="similarity">
    <text evidence="1 6">Belongs to the universal ribosomal protein uS8 family.</text>
</comment>